<dbReference type="EMBL" id="UXUI01010440">
    <property type="protein sequence ID" value="VDD95235.1"/>
    <property type="molecule type" value="Genomic_DNA"/>
</dbReference>
<dbReference type="WBParaSite" id="EVEC_0001064101-mRNA-1">
    <property type="protein sequence ID" value="EVEC_0001064101-mRNA-1"/>
    <property type="gene ID" value="EVEC_0001064101"/>
</dbReference>
<evidence type="ECO:0000313" key="3">
    <source>
        <dbReference type="EMBL" id="VDD95235.1"/>
    </source>
</evidence>
<keyword evidence="1" id="KW-0812">Transmembrane</keyword>
<protein>
    <submittedName>
        <fullName evidence="5">Methyltransf_21 domain-containing protein</fullName>
    </submittedName>
</protein>
<evidence type="ECO:0000256" key="1">
    <source>
        <dbReference type="SAM" id="Phobius"/>
    </source>
</evidence>
<dbReference type="PANTHER" id="PTHR22989">
    <property type="entry name" value="UNCHARACTERIZED DUF13 C.ELEGANS"/>
    <property type="match status" value="1"/>
</dbReference>
<organism evidence="5">
    <name type="scientific">Enterobius vermicularis</name>
    <name type="common">Human pinworm</name>
    <dbReference type="NCBI Taxonomy" id="51028"/>
    <lineage>
        <taxon>Eukaryota</taxon>
        <taxon>Metazoa</taxon>
        <taxon>Ecdysozoa</taxon>
        <taxon>Nematoda</taxon>
        <taxon>Chromadorea</taxon>
        <taxon>Rhabditida</taxon>
        <taxon>Spirurina</taxon>
        <taxon>Oxyuridomorpha</taxon>
        <taxon>Oxyuroidea</taxon>
        <taxon>Oxyuridae</taxon>
        <taxon>Enterobius</taxon>
    </lineage>
</organism>
<reference evidence="3 4" key="2">
    <citation type="submission" date="2018-10" db="EMBL/GenBank/DDBJ databases">
        <authorList>
            <consortium name="Pathogen Informatics"/>
        </authorList>
    </citation>
    <scope>NUCLEOTIDE SEQUENCE [LARGE SCALE GENOMIC DNA]</scope>
</reference>
<dbReference type="Pfam" id="PF05050">
    <property type="entry name" value="Methyltransf_21"/>
    <property type="match status" value="1"/>
</dbReference>
<sequence length="335" mass="38784">MRIRKLLITLWLVPVVFLIFGVFNFISESGQSSRKLDSKQSSYSRLQKISKTEIVDLQRLETVIEDFDTAKCPRWFTMAIKLKKCLAIKIAEKQDLWNSIPNIAEICGVEYLKSLLYAKYLINNDDVKAIIPIYSDKVATSLTVGIGNDLGAEQRLKTAFPNTKFFGADPLYEDGHVFEKIGKYLQLGISRNGGLFNASMLIDGKYIWKEITTVTMLKLIQLFGLQNIDYLFLDVEGAEYDLLPDIIQKIDLEHIPICQVTAFYFYSNRINVEVHGPFEKYGVTVAHFEKILRVLMSKKSVYIPLWIPKPTFHQRFLLVDWQNPYCIEHFFSYWC</sequence>
<dbReference type="PANTHER" id="PTHR22989:SF3">
    <property type="entry name" value="METHYLTRANSFERASE FKBM DOMAIN-CONTAINING PROTEIN"/>
    <property type="match status" value="1"/>
</dbReference>
<feature type="transmembrane region" description="Helical" evidence="1">
    <location>
        <begin position="7"/>
        <end position="26"/>
    </location>
</feature>
<dbReference type="Proteomes" id="UP000274131">
    <property type="component" value="Unassembled WGS sequence"/>
</dbReference>
<evidence type="ECO:0000313" key="4">
    <source>
        <dbReference type="Proteomes" id="UP000274131"/>
    </source>
</evidence>
<evidence type="ECO:0000259" key="2">
    <source>
        <dbReference type="Pfam" id="PF05050"/>
    </source>
</evidence>
<name>A0A0N4VII8_ENTVE</name>
<proteinExistence type="predicted"/>
<evidence type="ECO:0000313" key="5">
    <source>
        <dbReference type="WBParaSite" id="EVEC_0001064101-mRNA-1"/>
    </source>
</evidence>
<reference evidence="5" key="1">
    <citation type="submission" date="2017-02" db="UniProtKB">
        <authorList>
            <consortium name="WormBaseParasite"/>
        </authorList>
    </citation>
    <scope>IDENTIFICATION</scope>
</reference>
<gene>
    <name evidence="3" type="ORF">EVEC_LOCUS9986</name>
</gene>
<dbReference type="InterPro" id="IPR006342">
    <property type="entry name" value="FkbM_mtfrase"/>
</dbReference>
<dbReference type="OrthoDB" id="5867391at2759"/>
<dbReference type="AlphaFoldDB" id="A0A0N4VII8"/>
<feature type="domain" description="Methyltransferase FkbM" evidence="2">
    <location>
        <begin position="140"/>
        <end position="288"/>
    </location>
</feature>
<keyword evidence="1" id="KW-1133">Transmembrane helix</keyword>
<keyword evidence="4" id="KW-1185">Reference proteome</keyword>
<dbReference type="STRING" id="51028.A0A0N4VII8"/>
<accession>A0A0N4VII8</accession>
<keyword evidence="1" id="KW-0472">Membrane</keyword>